<protein>
    <submittedName>
        <fullName evidence="1">Uncharacterized protein</fullName>
    </submittedName>
</protein>
<comment type="caution">
    <text evidence="1">The sequence shown here is derived from an EMBL/GenBank/DDBJ whole genome shotgun (WGS) entry which is preliminary data.</text>
</comment>
<accession>A0AAN6YRK9</accession>
<reference evidence="1" key="1">
    <citation type="journal article" date="2023" name="Mol. Phylogenet. Evol.">
        <title>Genome-scale phylogeny and comparative genomics of the fungal order Sordariales.</title>
        <authorList>
            <person name="Hensen N."/>
            <person name="Bonometti L."/>
            <person name="Westerberg I."/>
            <person name="Brannstrom I.O."/>
            <person name="Guillou S."/>
            <person name="Cros-Aarteil S."/>
            <person name="Calhoun S."/>
            <person name="Haridas S."/>
            <person name="Kuo A."/>
            <person name="Mondo S."/>
            <person name="Pangilinan J."/>
            <person name="Riley R."/>
            <person name="LaButti K."/>
            <person name="Andreopoulos B."/>
            <person name="Lipzen A."/>
            <person name="Chen C."/>
            <person name="Yan M."/>
            <person name="Daum C."/>
            <person name="Ng V."/>
            <person name="Clum A."/>
            <person name="Steindorff A."/>
            <person name="Ohm R.A."/>
            <person name="Martin F."/>
            <person name="Silar P."/>
            <person name="Natvig D.O."/>
            <person name="Lalanne C."/>
            <person name="Gautier V."/>
            <person name="Ament-Velasquez S.L."/>
            <person name="Kruys A."/>
            <person name="Hutchinson M.I."/>
            <person name="Powell A.J."/>
            <person name="Barry K."/>
            <person name="Miller A.N."/>
            <person name="Grigoriev I.V."/>
            <person name="Debuchy R."/>
            <person name="Gladieux P."/>
            <person name="Hiltunen Thoren M."/>
            <person name="Johannesson H."/>
        </authorList>
    </citation>
    <scope>NUCLEOTIDE SEQUENCE</scope>
    <source>
        <strain evidence="1">CBS 990.96</strain>
    </source>
</reference>
<gene>
    <name evidence="1" type="ORF">QBC38DRAFT_460197</name>
</gene>
<evidence type="ECO:0000313" key="1">
    <source>
        <dbReference type="EMBL" id="KAK4222635.1"/>
    </source>
</evidence>
<proteinExistence type="predicted"/>
<sequence length="127" mass="14270">MEDWRFGGHRRAVTGVFSVLRMACTVAAFAVKLQDISKNILFVEQKVRRTENQLPMAWNMIKLAMMPLGNMTVGVLKPAKQEQVETLGELRSGLQAVWQRLSSIDQHQTLCHLARSMMGTDNAQGVN</sequence>
<organism evidence="1 2">
    <name type="scientific">Podospora fimiseda</name>
    <dbReference type="NCBI Taxonomy" id="252190"/>
    <lineage>
        <taxon>Eukaryota</taxon>
        <taxon>Fungi</taxon>
        <taxon>Dikarya</taxon>
        <taxon>Ascomycota</taxon>
        <taxon>Pezizomycotina</taxon>
        <taxon>Sordariomycetes</taxon>
        <taxon>Sordariomycetidae</taxon>
        <taxon>Sordariales</taxon>
        <taxon>Podosporaceae</taxon>
        <taxon>Podospora</taxon>
    </lineage>
</organism>
<dbReference type="EMBL" id="MU865461">
    <property type="protein sequence ID" value="KAK4222635.1"/>
    <property type="molecule type" value="Genomic_DNA"/>
</dbReference>
<reference evidence="1" key="2">
    <citation type="submission" date="2023-05" db="EMBL/GenBank/DDBJ databases">
        <authorList>
            <consortium name="Lawrence Berkeley National Laboratory"/>
            <person name="Steindorff A."/>
            <person name="Hensen N."/>
            <person name="Bonometti L."/>
            <person name="Westerberg I."/>
            <person name="Brannstrom I.O."/>
            <person name="Guillou S."/>
            <person name="Cros-Aarteil S."/>
            <person name="Calhoun S."/>
            <person name="Haridas S."/>
            <person name="Kuo A."/>
            <person name="Mondo S."/>
            <person name="Pangilinan J."/>
            <person name="Riley R."/>
            <person name="Labutti K."/>
            <person name="Andreopoulos B."/>
            <person name="Lipzen A."/>
            <person name="Chen C."/>
            <person name="Yanf M."/>
            <person name="Daum C."/>
            <person name="Ng V."/>
            <person name="Clum A."/>
            <person name="Ohm R."/>
            <person name="Martin F."/>
            <person name="Silar P."/>
            <person name="Natvig D."/>
            <person name="Lalanne C."/>
            <person name="Gautier V."/>
            <person name="Ament-Velasquez S.L."/>
            <person name="Kruys A."/>
            <person name="Hutchinson M.I."/>
            <person name="Powell A.J."/>
            <person name="Barry K."/>
            <person name="Miller A.N."/>
            <person name="Grigoriev I.V."/>
            <person name="Debuchy R."/>
            <person name="Gladieux P."/>
            <person name="Thoren M.H."/>
            <person name="Johannesson H."/>
        </authorList>
    </citation>
    <scope>NUCLEOTIDE SEQUENCE</scope>
    <source>
        <strain evidence="1">CBS 990.96</strain>
    </source>
</reference>
<dbReference type="AlphaFoldDB" id="A0AAN6YRK9"/>
<evidence type="ECO:0000313" key="2">
    <source>
        <dbReference type="Proteomes" id="UP001301958"/>
    </source>
</evidence>
<keyword evidence="2" id="KW-1185">Reference proteome</keyword>
<dbReference type="Proteomes" id="UP001301958">
    <property type="component" value="Unassembled WGS sequence"/>
</dbReference>
<name>A0AAN6YRK9_9PEZI</name>